<evidence type="ECO:0000313" key="4">
    <source>
        <dbReference type="Proteomes" id="UP001432216"/>
    </source>
</evidence>
<dbReference type="EMBL" id="CP143811">
    <property type="protein sequence ID" value="WVO22500.1"/>
    <property type="molecule type" value="Genomic_DNA"/>
</dbReference>
<evidence type="ECO:0000313" key="3">
    <source>
        <dbReference type="EMBL" id="WVO22500.1"/>
    </source>
</evidence>
<evidence type="ECO:0000256" key="1">
    <source>
        <dbReference type="SAM" id="MobiDB-lite"/>
    </source>
</evidence>
<feature type="compositionally biased region" description="Basic and acidic residues" evidence="1">
    <location>
        <begin position="39"/>
        <end position="50"/>
    </location>
</feature>
<feature type="compositionally biased region" description="Polar residues" evidence="1">
    <location>
        <begin position="72"/>
        <end position="91"/>
    </location>
</feature>
<keyword evidence="4" id="KW-1185">Reference proteome</keyword>
<evidence type="ECO:0000256" key="2">
    <source>
        <dbReference type="SAM" id="Phobius"/>
    </source>
</evidence>
<protein>
    <submittedName>
        <fullName evidence="3">Uncharacterized protein</fullName>
    </submittedName>
</protein>
<name>A0ABZ2B184_9TREE</name>
<proteinExistence type="predicted"/>
<dbReference type="RefSeq" id="XP_064721739.1">
    <property type="nucleotide sequence ID" value="XM_064865667.1"/>
</dbReference>
<dbReference type="GeneID" id="89990602"/>
<gene>
    <name evidence="3" type="ORF">IAS62_003830</name>
</gene>
<organism evidence="3 4">
    <name type="scientific">Cryptococcus decagattii</name>
    <dbReference type="NCBI Taxonomy" id="1859122"/>
    <lineage>
        <taxon>Eukaryota</taxon>
        <taxon>Fungi</taxon>
        <taxon>Dikarya</taxon>
        <taxon>Basidiomycota</taxon>
        <taxon>Agaricomycotina</taxon>
        <taxon>Tremellomycetes</taxon>
        <taxon>Tremellales</taxon>
        <taxon>Cryptococcaceae</taxon>
        <taxon>Cryptococcus</taxon>
        <taxon>Cryptococcus gattii species complex</taxon>
    </lineage>
</organism>
<dbReference type="Proteomes" id="UP001432216">
    <property type="component" value="Chromosome 6"/>
</dbReference>
<feature type="region of interest" description="Disordered" evidence="1">
    <location>
        <begin position="34"/>
        <end position="103"/>
    </location>
</feature>
<keyword evidence="2" id="KW-0472">Membrane</keyword>
<sequence>MTALTPFLAFSATQEVFETREEMSNNKLTYAAVVSSPPKDTHIVPQHEDEGPSGSSDAPPPYDGHRPKSQPAIASQNQPPTQYQHPNNANAAEQGGLTAGEWVPPPPHVAKSRALRRFWGAFFWGWVIWIVVGGIIGGGVADAESNRPSKHRDHVDVHQEWMDEPIIPGYDLWNVLADSSSSDVEVTVEEMRIAFIPDLD</sequence>
<accession>A0ABZ2B184</accession>
<keyword evidence="2" id="KW-1133">Transmembrane helix</keyword>
<feature type="transmembrane region" description="Helical" evidence="2">
    <location>
        <begin position="121"/>
        <end position="141"/>
    </location>
</feature>
<reference evidence="3 4" key="1">
    <citation type="submission" date="2024-01" db="EMBL/GenBank/DDBJ databases">
        <title>Comparative genomics of Cryptococcus and Kwoniella reveals pathogenesis evolution and contrasting modes of karyotype evolution via chromosome fusion or intercentromeric recombination.</title>
        <authorList>
            <person name="Coelho M.A."/>
            <person name="David-Palma M."/>
            <person name="Shea T."/>
            <person name="Bowers K."/>
            <person name="McGinley-Smith S."/>
            <person name="Mohammad A.W."/>
            <person name="Gnirke A."/>
            <person name="Yurkov A.M."/>
            <person name="Nowrousian M."/>
            <person name="Sun S."/>
            <person name="Cuomo C.A."/>
            <person name="Heitman J."/>
        </authorList>
    </citation>
    <scope>NUCLEOTIDE SEQUENCE [LARGE SCALE GENOMIC DNA]</scope>
    <source>
        <strain evidence="3 4">7685027</strain>
    </source>
</reference>
<keyword evidence="2" id="KW-0812">Transmembrane</keyword>